<keyword evidence="3" id="KW-1185">Reference proteome</keyword>
<organism evidence="2 3">
    <name type="scientific">Lutimaribacter saemankumensis</name>
    <dbReference type="NCBI Taxonomy" id="490829"/>
    <lineage>
        <taxon>Bacteria</taxon>
        <taxon>Pseudomonadati</taxon>
        <taxon>Pseudomonadota</taxon>
        <taxon>Alphaproteobacteria</taxon>
        <taxon>Rhodobacterales</taxon>
        <taxon>Roseobacteraceae</taxon>
        <taxon>Lutimaribacter</taxon>
    </lineage>
</organism>
<feature type="region of interest" description="Disordered" evidence="1">
    <location>
        <begin position="95"/>
        <end position="115"/>
    </location>
</feature>
<dbReference type="AlphaFoldDB" id="A0A1G8RHP4"/>
<name>A0A1G8RHP4_9RHOB</name>
<reference evidence="2 3" key="1">
    <citation type="submission" date="2016-10" db="EMBL/GenBank/DDBJ databases">
        <authorList>
            <person name="de Groot N.N."/>
        </authorList>
    </citation>
    <scope>NUCLEOTIDE SEQUENCE [LARGE SCALE GENOMIC DNA]</scope>
    <source>
        <strain evidence="2 3">DSM 28010</strain>
    </source>
</reference>
<feature type="compositionally biased region" description="Low complexity" evidence="1">
    <location>
        <begin position="97"/>
        <end position="115"/>
    </location>
</feature>
<gene>
    <name evidence="2" type="ORF">SAMN05421850_109126</name>
</gene>
<evidence type="ECO:0000313" key="3">
    <source>
        <dbReference type="Proteomes" id="UP000199340"/>
    </source>
</evidence>
<dbReference type="RefSeq" id="WP_175491498.1">
    <property type="nucleotide sequence ID" value="NZ_FNEB01000009.1"/>
</dbReference>
<proteinExistence type="predicted"/>
<dbReference type="STRING" id="490829.SAMN05421850_109126"/>
<sequence>MADNWYSKRSQVYWTCSALVQGRSINHRDEIAESHGWRLGAIIHTLRSKYGWPIKTDYQGPERVAHYRLSRRTDWRALEFPRSATALKDELEQCANTGQQGAGEAAGTADASSDG</sequence>
<evidence type="ECO:0000256" key="1">
    <source>
        <dbReference type="SAM" id="MobiDB-lite"/>
    </source>
</evidence>
<evidence type="ECO:0000313" key="2">
    <source>
        <dbReference type="EMBL" id="SDJ16449.1"/>
    </source>
</evidence>
<dbReference type="EMBL" id="FNEB01000009">
    <property type="protein sequence ID" value="SDJ16449.1"/>
    <property type="molecule type" value="Genomic_DNA"/>
</dbReference>
<dbReference type="Proteomes" id="UP000199340">
    <property type="component" value="Unassembled WGS sequence"/>
</dbReference>
<accession>A0A1G8RHP4</accession>
<protein>
    <submittedName>
        <fullName evidence="2">Uncharacterized protein</fullName>
    </submittedName>
</protein>